<dbReference type="PANTHER" id="PTHR15316:SF1">
    <property type="entry name" value="SPLICING FACTOR 3A SUBUNIT 1"/>
    <property type="match status" value="1"/>
</dbReference>
<evidence type="ECO:0000256" key="8">
    <source>
        <dbReference type="SAM" id="MobiDB-lite"/>
    </source>
</evidence>
<dbReference type="GO" id="GO:0003723">
    <property type="term" value="F:RNA binding"/>
    <property type="evidence" value="ECO:0007669"/>
    <property type="project" value="InterPro"/>
</dbReference>
<keyword evidence="2" id="KW-0507">mRNA processing</keyword>
<feature type="region of interest" description="Disordered" evidence="8">
    <location>
        <begin position="1"/>
        <end position="21"/>
    </location>
</feature>
<dbReference type="GO" id="GO:0005686">
    <property type="term" value="C:U2 snRNP"/>
    <property type="evidence" value="ECO:0007669"/>
    <property type="project" value="TreeGrafter"/>
</dbReference>
<dbReference type="InterPro" id="IPR035967">
    <property type="entry name" value="SWAP/Surp_sf"/>
</dbReference>
<keyword evidence="4" id="KW-0677">Repeat</keyword>
<dbReference type="EMBL" id="JAADJZ010000002">
    <property type="protein sequence ID" value="KAF2876972.1"/>
    <property type="molecule type" value="Genomic_DNA"/>
</dbReference>
<dbReference type="InterPro" id="IPR000061">
    <property type="entry name" value="Surp"/>
</dbReference>
<feature type="region of interest" description="Disordered" evidence="8">
    <location>
        <begin position="94"/>
        <end position="118"/>
    </location>
</feature>
<dbReference type="InterPro" id="IPR045146">
    <property type="entry name" value="SF3A1"/>
</dbReference>
<dbReference type="FunFam" id="1.10.10.790:FF:000001">
    <property type="entry name" value="Splicing factor 3a, subunit 1"/>
    <property type="match status" value="1"/>
</dbReference>
<feature type="compositionally biased region" description="Low complexity" evidence="8">
    <location>
        <begin position="371"/>
        <end position="380"/>
    </location>
</feature>
<keyword evidence="6" id="KW-0539">Nucleus</keyword>
<evidence type="ECO:0000313" key="11">
    <source>
        <dbReference type="Proteomes" id="UP000481861"/>
    </source>
</evidence>
<feature type="domain" description="SURP motif" evidence="9">
    <location>
        <begin position="36"/>
        <end position="82"/>
    </location>
</feature>
<proteinExistence type="predicted"/>
<dbReference type="Pfam" id="PF01805">
    <property type="entry name" value="Surp"/>
    <property type="match status" value="2"/>
</dbReference>
<evidence type="ECO:0000313" key="10">
    <source>
        <dbReference type="EMBL" id="KAF2876972.1"/>
    </source>
</evidence>
<feature type="domain" description="SURP motif" evidence="9">
    <location>
        <begin position="135"/>
        <end position="177"/>
    </location>
</feature>
<feature type="compositionally biased region" description="Basic and acidic residues" evidence="8">
    <location>
        <begin position="94"/>
        <end position="112"/>
    </location>
</feature>
<keyword evidence="3" id="KW-0747">Spliceosome</keyword>
<dbReference type="OrthoDB" id="447637at2759"/>
<comment type="caution">
    <text evidence="10">The sequence shown here is derived from an EMBL/GenBank/DDBJ whole genome shotgun (WGS) entry which is preliminary data.</text>
</comment>
<evidence type="ECO:0000256" key="6">
    <source>
        <dbReference type="ARBA" id="ARBA00023242"/>
    </source>
</evidence>
<evidence type="ECO:0000256" key="1">
    <source>
        <dbReference type="ARBA" id="ARBA00004123"/>
    </source>
</evidence>
<evidence type="ECO:0000256" key="4">
    <source>
        <dbReference type="ARBA" id="ARBA00022737"/>
    </source>
</evidence>
<keyword evidence="5" id="KW-0508">mRNA splicing</keyword>
<dbReference type="AlphaFoldDB" id="A0A7C8IHW5"/>
<dbReference type="SMART" id="SM00648">
    <property type="entry name" value="SWAP"/>
    <property type="match status" value="2"/>
</dbReference>
<feature type="compositionally biased region" description="Basic and acidic residues" evidence="8">
    <location>
        <begin position="351"/>
        <end position="370"/>
    </location>
</feature>
<dbReference type="GO" id="GO:0000381">
    <property type="term" value="P:regulation of alternative mRNA splicing, via spliceosome"/>
    <property type="evidence" value="ECO:0007669"/>
    <property type="project" value="TreeGrafter"/>
</dbReference>
<evidence type="ECO:0000256" key="2">
    <source>
        <dbReference type="ARBA" id="ARBA00022664"/>
    </source>
</evidence>
<evidence type="ECO:0000256" key="7">
    <source>
        <dbReference type="SAM" id="Coils"/>
    </source>
</evidence>
<comment type="subcellular location">
    <subcellularLocation>
        <location evidence="1">Nucleus</location>
    </subcellularLocation>
</comment>
<dbReference type="GO" id="GO:0071013">
    <property type="term" value="C:catalytic step 2 spliceosome"/>
    <property type="evidence" value="ECO:0007669"/>
    <property type="project" value="TreeGrafter"/>
</dbReference>
<reference evidence="10 11" key="1">
    <citation type="submission" date="2020-01" db="EMBL/GenBank/DDBJ databases">
        <authorList>
            <consortium name="DOE Joint Genome Institute"/>
            <person name="Haridas S."/>
            <person name="Albert R."/>
            <person name="Binder M."/>
            <person name="Bloem J."/>
            <person name="Labutti K."/>
            <person name="Salamov A."/>
            <person name="Andreopoulos B."/>
            <person name="Baker S.E."/>
            <person name="Barry K."/>
            <person name="Bills G."/>
            <person name="Bluhm B.H."/>
            <person name="Cannon C."/>
            <person name="Castanera R."/>
            <person name="Culley D.E."/>
            <person name="Daum C."/>
            <person name="Ezra D."/>
            <person name="Gonzalez J.B."/>
            <person name="Henrissat B."/>
            <person name="Kuo A."/>
            <person name="Liang C."/>
            <person name="Lipzen A."/>
            <person name="Lutzoni F."/>
            <person name="Magnuson J."/>
            <person name="Mondo S."/>
            <person name="Nolan M."/>
            <person name="Ohm R."/>
            <person name="Pangilinan J."/>
            <person name="Park H.-J.H."/>
            <person name="Ramirez L."/>
            <person name="Alfaro M."/>
            <person name="Sun H."/>
            <person name="Tritt A."/>
            <person name="Yoshinaga Y."/>
            <person name="Zwiers L.-H.L."/>
            <person name="Turgeon B.G."/>
            <person name="Goodwin S.B."/>
            <person name="Spatafora J.W."/>
            <person name="Crous P.W."/>
            <person name="Grigoriev I.V."/>
        </authorList>
    </citation>
    <scope>NUCLEOTIDE SEQUENCE [LARGE SCALE GENOMIC DNA]</scope>
    <source>
        <strain evidence="10 11">CBS 611.86</strain>
    </source>
</reference>
<sequence>MSLSASNGADTGPLSGELTVDPPKDIILPPMVIRGNIIKTADFIYRRGKEVLEVDLKKRMRDDQTTSRLNFLDPNDPYNKYYRWHLQMLREGKGRTRDSRVAQAARDNKPKGPPEPPRFRFSARMPNISAKDLEILKLTALYTARVGENWLKDLRNRQSGNPQFDFLRPNHSFFQYLRALIEQYKILLEEEQTVEARIEEVQHNITDRFHILERARQRAEYIKFVTEQKEQEEKKAEDEKKEYASIDWYDFGIIATVVFDEADDGIELPAPTSLNDLQSASLEQKATVSLGRRLEEAMPDEDTYYNTSQQYPHMPPPMYPPMAAGMAPPVRLPFQPQSRNPYDYKTPAQRAAEEEAAARAREQQAERDRAAQAQAAARAAPGSMRIRTDYTRTAVKKTNVATAVCPNCKQHIPTDEMDEHLRIELLDPRWKEQRDKTDARYSTTINTADVANNLKRFASQRDDIYDGVTGLPISEEELLRRKKAATSYDGQPDPAKDAVRLQQMQTMNVQEQLRRIQERHGGNQ</sequence>
<dbReference type="PROSITE" id="PS50128">
    <property type="entry name" value="SURP"/>
    <property type="match status" value="2"/>
</dbReference>
<protein>
    <submittedName>
        <fullName evidence="10">Pre-mRNA splicing factor PRP21 like protein-domain-containing protein</fullName>
    </submittedName>
</protein>
<dbReference type="GO" id="GO:0071004">
    <property type="term" value="C:U2-type prespliceosome"/>
    <property type="evidence" value="ECO:0007669"/>
    <property type="project" value="TreeGrafter"/>
</dbReference>
<organism evidence="10 11">
    <name type="scientific">Massariosphaeria phaeospora</name>
    <dbReference type="NCBI Taxonomy" id="100035"/>
    <lineage>
        <taxon>Eukaryota</taxon>
        <taxon>Fungi</taxon>
        <taxon>Dikarya</taxon>
        <taxon>Ascomycota</taxon>
        <taxon>Pezizomycotina</taxon>
        <taxon>Dothideomycetes</taxon>
        <taxon>Pleosporomycetidae</taxon>
        <taxon>Pleosporales</taxon>
        <taxon>Pleosporales incertae sedis</taxon>
        <taxon>Massariosphaeria</taxon>
    </lineage>
</organism>
<name>A0A7C8IHW5_9PLEO</name>
<keyword evidence="11" id="KW-1185">Reference proteome</keyword>
<dbReference type="SUPFAM" id="SSF109905">
    <property type="entry name" value="Surp module (SWAP domain)"/>
    <property type="match status" value="2"/>
</dbReference>
<accession>A0A7C8IHW5</accession>
<dbReference type="PANTHER" id="PTHR15316">
    <property type="entry name" value="SPLICEOSOME ASSOCIATED PROTEIN 114/SWAP SPLICING FACTOR-RELATED"/>
    <property type="match status" value="1"/>
</dbReference>
<evidence type="ECO:0000259" key="9">
    <source>
        <dbReference type="PROSITE" id="PS50128"/>
    </source>
</evidence>
<feature type="region of interest" description="Disordered" evidence="8">
    <location>
        <begin position="335"/>
        <end position="382"/>
    </location>
</feature>
<feature type="coiled-coil region" evidence="7">
    <location>
        <begin position="177"/>
        <end position="246"/>
    </location>
</feature>
<dbReference type="GO" id="GO:0045292">
    <property type="term" value="P:mRNA cis splicing, via spliceosome"/>
    <property type="evidence" value="ECO:0007669"/>
    <property type="project" value="InterPro"/>
</dbReference>
<evidence type="ECO:0000256" key="3">
    <source>
        <dbReference type="ARBA" id="ARBA00022728"/>
    </source>
</evidence>
<dbReference type="InterPro" id="IPR022030">
    <property type="entry name" value="SF3A1_dom"/>
</dbReference>
<dbReference type="Proteomes" id="UP000481861">
    <property type="component" value="Unassembled WGS sequence"/>
</dbReference>
<keyword evidence="7" id="KW-0175">Coiled coil</keyword>
<evidence type="ECO:0000256" key="5">
    <source>
        <dbReference type="ARBA" id="ARBA00023187"/>
    </source>
</evidence>
<dbReference type="Pfam" id="PF12230">
    <property type="entry name" value="PRP21_like_P"/>
    <property type="match status" value="1"/>
</dbReference>
<gene>
    <name evidence="10" type="ORF">BDV95DRAFT_481448</name>
</gene>
<dbReference type="Gene3D" id="1.10.10.790">
    <property type="entry name" value="Surp module"/>
    <property type="match status" value="2"/>
</dbReference>